<dbReference type="EMBL" id="JADMKU010000004">
    <property type="protein sequence ID" value="MBR9650646.1"/>
    <property type="molecule type" value="Genomic_DNA"/>
</dbReference>
<sequence length="488" mass="51413">MMRSGLPWLGALLLLLWPLFLYKGPIAFSDTKPYLNGAATGVRVVLGIEAGLVAEGMQSDPGGPVAAETAVETSPATKQDQSVSSARSPWFGGFLLGSVLLADGAGPALVQALVVLTVIALTARNVPGAGTSAPYLVMVLAAVTPLALYTDYMMPDLSAGVAILAVVNLMAFDARIGWGQRVVWAVLLTGTMLFHTSHVLVAGSLALVAAGLARLLTGRFPARGLITVLLAVLVFAAGQGSVTRLVERHYGAAPLRPPFLTARLVADGPGFDYLSSHCADPAFAICGFVDRMPAARLRARDAAWYSNVLLWSDDPHRGIYEAAGPDIRARLSQEQMRFAVAVLRHDPAGVIGAGLSNTVAQFFRWRVDEIGALQPVRFVDAPLIDPAPLLASLPGLSYEPVRLSRVYRISTGIALAAAALLLGVARHRGPAREAVALVILVLVGLMLNAAVTGGLSGVDDRYQSRVIWLLPFAVMLAGLAWARGLRDG</sequence>
<feature type="compositionally biased region" description="Polar residues" evidence="1">
    <location>
        <begin position="71"/>
        <end position="84"/>
    </location>
</feature>
<evidence type="ECO:0000313" key="3">
    <source>
        <dbReference type="EMBL" id="MBR9650646.1"/>
    </source>
</evidence>
<reference evidence="3 4" key="1">
    <citation type="journal article" date="2021" name="Arch. Microbiol.">
        <title>Thalassobius aquimarinus sp. nov., isolated from the Sea of Japan seashore.</title>
        <authorList>
            <person name="Kurilenko V.V."/>
            <person name="Romanenko L.A."/>
            <person name="Chernysheva N.Y."/>
            <person name="Velansky P.V."/>
            <person name="Tekutyeva L.A."/>
            <person name="Isaeva M.P."/>
            <person name="Mikhailov V.V."/>
        </authorList>
    </citation>
    <scope>NUCLEOTIDE SEQUENCE [LARGE SCALE GENOMIC DNA]</scope>
    <source>
        <strain evidence="3 4">KMM 8518</strain>
    </source>
</reference>
<keyword evidence="2" id="KW-0812">Transmembrane</keyword>
<comment type="caution">
    <text evidence="3">The sequence shown here is derived from an EMBL/GenBank/DDBJ whole genome shotgun (WGS) entry which is preliminary data.</text>
</comment>
<feature type="region of interest" description="Disordered" evidence="1">
    <location>
        <begin position="59"/>
        <end position="84"/>
    </location>
</feature>
<evidence type="ECO:0008006" key="5">
    <source>
        <dbReference type="Google" id="ProtNLM"/>
    </source>
</evidence>
<protein>
    <recommendedName>
        <fullName evidence="5">Glycosyltransferase RgtA/B/C/D-like domain-containing protein</fullName>
    </recommendedName>
</protein>
<feature type="transmembrane region" description="Helical" evidence="2">
    <location>
        <begin position="156"/>
        <end position="172"/>
    </location>
</feature>
<feature type="transmembrane region" description="Helical" evidence="2">
    <location>
        <begin position="406"/>
        <end position="425"/>
    </location>
</feature>
<feature type="transmembrane region" description="Helical" evidence="2">
    <location>
        <begin position="94"/>
        <end position="121"/>
    </location>
</feature>
<organism evidence="3 4">
    <name type="scientific">Thalassovita aquimarina</name>
    <dbReference type="NCBI Taxonomy" id="2785917"/>
    <lineage>
        <taxon>Bacteria</taxon>
        <taxon>Pseudomonadati</taxon>
        <taxon>Pseudomonadota</taxon>
        <taxon>Alphaproteobacteria</taxon>
        <taxon>Rhodobacterales</taxon>
        <taxon>Roseobacteraceae</taxon>
        <taxon>Thalassovita</taxon>
    </lineage>
</organism>
<feature type="transmembrane region" description="Helical" evidence="2">
    <location>
        <begin position="465"/>
        <end position="482"/>
    </location>
</feature>
<feature type="transmembrane region" description="Helical" evidence="2">
    <location>
        <begin position="437"/>
        <end position="458"/>
    </location>
</feature>
<keyword evidence="2" id="KW-1133">Transmembrane helix</keyword>
<feature type="transmembrane region" description="Helical" evidence="2">
    <location>
        <begin position="133"/>
        <end position="150"/>
    </location>
</feature>
<keyword evidence="2" id="KW-0472">Membrane</keyword>
<dbReference type="RefSeq" id="WP_212700163.1">
    <property type="nucleotide sequence ID" value="NZ_JADMKU010000004.1"/>
</dbReference>
<proteinExistence type="predicted"/>
<keyword evidence="4" id="KW-1185">Reference proteome</keyword>
<gene>
    <name evidence="3" type="ORF">IT775_05870</name>
</gene>
<accession>A0ABS5HNW1</accession>
<feature type="transmembrane region" description="Helical" evidence="2">
    <location>
        <begin position="225"/>
        <end position="246"/>
    </location>
</feature>
<feature type="transmembrane region" description="Helical" evidence="2">
    <location>
        <begin position="184"/>
        <end position="213"/>
    </location>
</feature>
<evidence type="ECO:0000256" key="2">
    <source>
        <dbReference type="SAM" id="Phobius"/>
    </source>
</evidence>
<evidence type="ECO:0000256" key="1">
    <source>
        <dbReference type="SAM" id="MobiDB-lite"/>
    </source>
</evidence>
<name>A0ABS5HNW1_9RHOB</name>
<evidence type="ECO:0000313" key="4">
    <source>
        <dbReference type="Proteomes" id="UP001195941"/>
    </source>
</evidence>
<dbReference type="Proteomes" id="UP001195941">
    <property type="component" value="Unassembled WGS sequence"/>
</dbReference>